<accession>A0A345CU93</accession>
<protein>
    <submittedName>
        <fullName evidence="1">Uncharacterized protein</fullName>
    </submittedName>
</protein>
<name>A0A345CU93_9GAMM</name>
<proteinExistence type="predicted"/>
<dbReference type="AlphaFoldDB" id="A0A345CU93"/>
<reference evidence="1 2" key="1">
    <citation type="submission" date="2016-01" db="EMBL/GenBank/DDBJ databases">
        <authorList>
            <person name="Oliw E.H."/>
        </authorList>
    </citation>
    <scope>NUCLEOTIDE SEQUENCE [LARGE SCALE GENOMIC DNA]</scope>
    <source>
        <strain evidence="1 2">MDcuke</strain>
    </source>
</reference>
<gene>
    <name evidence="1" type="ORF">AV903_14800</name>
</gene>
<evidence type="ECO:0000313" key="2">
    <source>
        <dbReference type="Proteomes" id="UP000264980"/>
    </source>
</evidence>
<evidence type="ECO:0000313" key="1">
    <source>
        <dbReference type="EMBL" id="AXF77010.1"/>
    </source>
</evidence>
<dbReference type="EMBL" id="CP013970">
    <property type="protein sequence ID" value="AXF77010.1"/>
    <property type="molecule type" value="Genomic_DNA"/>
</dbReference>
<sequence>MYLQFNIGDIQKGLITTQTETVMALSGQAVKDKEDKRYWPEGSSRRLLAKSDLQLLNKIDNPKQDWYYLEQYRRAVQNRSMRDHLYSLCVPPTASSTTPNKITAHKEPLFLLIAIDGMKRGNSDLQLKHNNLIIKLFC</sequence>
<organism evidence="1 2">
    <name type="scientific">Erwinia tracheiphila</name>
    <dbReference type="NCBI Taxonomy" id="65700"/>
    <lineage>
        <taxon>Bacteria</taxon>
        <taxon>Pseudomonadati</taxon>
        <taxon>Pseudomonadota</taxon>
        <taxon>Gammaproteobacteria</taxon>
        <taxon>Enterobacterales</taxon>
        <taxon>Erwiniaceae</taxon>
        <taxon>Erwinia</taxon>
    </lineage>
</organism>
<dbReference type="Proteomes" id="UP000264980">
    <property type="component" value="Chromosome"/>
</dbReference>